<evidence type="ECO:0000313" key="3">
    <source>
        <dbReference type="Proteomes" id="UP000321947"/>
    </source>
</evidence>
<dbReference type="Proteomes" id="UP000321947">
    <property type="component" value="Unassembled WGS sequence"/>
</dbReference>
<dbReference type="AlphaFoldDB" id="A0A5D3DHB0"/>
<sequence length="204" mass="23828">MNEKEILELMKMILGLNKSIGNLTEEVKESSRAKHWEESCASNGSRLKGKGKGKVGKTDMTSVFTGGSSDRSKYKKLEIHVFTRVNPKSWLYRAKHYFNINELADEEKVNIVVVSFGQDKVDWFRWSNNWKKVTSWEDLKRRMFEHFKAPDECSLGAHLIRIKQDGSYTNYLEKFLNYYALGHQCKVKANRELMFFIGNEEKDL</sequence>
<gene>
    <name evidence="2" type="ORF">E5676_scaffold142G00670</name>
</gene>
<feature type="region of interest" description="Disordered" evidence="1">
    <location>
        <begin position="34"/>
        <end position="54"/>
    </location>
</feature>
<accession>A0A5D3DHB0</accession>
<evidence type="ECO:0000256" key="1">
    <source>
        <dbReference type="SAM" id="MobiDB-lite"/>
    </source>
</evidence>
<proteinExistence type="predicted"/>
<dbReference type="EMBL" id="SSTD01004586">
    <property type="protein sequence ID" value="TYK23087.1"/>
    <property type="molecule type" value="Genomic_DNA"/>
</dbReference>
<name>A0A5D3DHB0_CUCMM</name>
<reference evidence="2 3" key="1">
    <citation type="submission" date="2019-08" db="EMBL/GenBank/DDBJ databases">
        <title>Draft genome sequences of two oriental melons (Cucumis melo L. var makuwa).</title>
        <authorList>
            <person name="Kwon S.-Y."/>
        </authorList>
    </citation>
    <scope>NUCLEOTIDE SEQUENCE [LARGE SCALE GENOMIC DNA]</scope>
    <source>
        <strain evidence="3">cv. Chang Bougi</strain>
        <tissue evidence="2">Leaf</tissue>
    </source>
</reference>
<evidence type="ECO:0000313" key="2">
    <source>
        <dbReference type="EMBL" id="TYK23087.1"/>
    </source>
</evidence>
<protein>
    <submittedName>
        <fullName evidence="2">Retrotransposon protein</fullName>
    </submittedName>
</protein>
<organism evidence="2 3">
    <name type="scientific">Cucumis melo var. makuwa</name>
    <name type="common">Oriental melon</name>
    <dbReference type="NCBI Taxonomy" id="1194695"/>
    <lineage>
        <taxon>Eukaryota</taxon>
        <taxon>Viridiplantae</taxon>
        <taxon>Streptophyta</taxon>
        <taxon>Embryophyta</taxon>
        <taxon>Tracheophyta</taxon>
        <taxon>Spermatophyta</taxon>
        <taxon>Magnoliopsida</taxon>
        <taxon>eudicotyledons</taxon>
        <taxon>Gunneridae</taxon>
        <taxon>Pentapetalae</taxon>
        <taxon>rosids</taxon>
        <taxon>fabids</taxon>
        <taxon>Cucurbitales</taxon>
        <taxon>Cucurbitaceae</taxon>
        <taxon>Benincaseae</taxon>
        <taxon>Cucumis</taxon>
    </lineage>
</organism>
<comment type="caution">
    <text evidence="2">The sequence shown here is derived from an EMBL/GenBank/DDBJ whole genome shotgun (WGS) entry which is preliminary data.</text>
</comment>